<dbReference type="Pfam" id="PF00691">
    <property type="entry name" value="OmpA"/>
    <property type="match status" value="1"/>
</dbReference>
<dbReference type="InterPro" id="IPR036737">
    <property type="entry name" value="OmpA-like_sf"/>
</dbReference>
<dbReference type="InterPro" id="IPR006665">
    <property type="entry name" value="OmpA-like"/>
</dbReference>
<dbReference type="CDD" id="cd07185">
    <property type="entry name" value="OmpA_C-like"/>
    <property type="match status" value="1"/>
</dbReference>
<name>A0A8J2ZJB8_9RHOB</name>
<feature type="coiled-coil region" evidence="2">
    <location>
        <begin position="83"/>
        <end position="400"/>
    </location>
</feature>
<feature type="transmembrane region" description="Helical" evidence="3">
    <location>
        <begin position="20"/>
        <end position="44"/>
    </location>
</feature>
<evidence type="ECO:0000256" key="3">
    <source>
        <dbReference type="SAM" id="Phobius"/>
    </source>
</evidence>
<comment type="caution">
    <text evidence="5">The sequence shown here is derived from an EMBL/GenBank/DDBJ whole genome shotgun (WGS) entry which is preliminary data.</text>
</comment>
<evidence type="ECO:0000313" key="6">
    <source>
        <dbReference type="Proteomes" id="UP000617145"/>
    </source>
</evidence>
<gene>
    <name evidence="5" type="ORF">GCM10011415_16710</name>
</gene>
<dbReference type="Gene3D" id="1.10.287.1490">
    <property type="match status" value="1"/>
</dbReference>
<keyword evidence="2" id="KW-0175">Coiled coil</keyword>
<evidence type="ECO:0000256" key="1">
    <source>
        <dbReference type="PROSITE-ProRule" id="PRU00473"/>
    </source>
</evidence>
<dbReference type="PANTHER" id="PTHR30329">
    <property type="entry name" value="STATOR ELEMENT OF FLAGELLAR MOTOR COMPLEX"/>
    <property type="match status" value="1"/>
</dbReference>
<dbReference type="GO" id="GO:0016020">
    <property type="term" value="C:membrane"/>
    <property type="evidence" value="ECO:0007669"/>
    <property type="project" value="UniProtKB-UniRule"/>
</dbReference>
<keyword evidence="3" id="KW-1133">Transmembrane helix</keyword>
<dbReference type="NCBIfam" id="NF006542">
    <property type="entry name" value="PRK09039.1-1"/>
    <property type="match status" value="2"/>
</dbReference>
<evidence type="ECO:0000256" key="2">
    <source>
        <dbReference type="SAM" id="Coils"/>
    </source>
</evidence>
<dbReference type="PROSITE" id="PS51123">
    <property type="entry name" value="OMPA_2"/>
    <property type="match status" value="1"/>
</dbReference>
<dbReference type="SUPFAM" id="SSF103088">
    <property type="entry name" value="OmpA-like"/>
    <property type="match status" value="1"/>
</dbReference>
<keyword evidence="5" id="KW-0282">Flagellum</keyword>
<reference evidence="5" key="2">
    <citation type="submission" date="2020-09" db="EMBL/GenBank/DDBJ databases">
        <authorList>
            <person name="Sun Q."/>
            <person name="Zhou Y."/>
        </authorList>
    </citation>
    <scope>NUCLEOTIDE SEQUENCE</scope>
    <source>
        <strain evidence="5">CGMCC 1.15762</strain>
    </source>
</reference>
<keyword evidence="1 3" id="KW-0472">Membrane</keyword>
<evidence type="ECO:0000313" key="5">
    <source>
        <dbReference type="EMBL" id="GGG69879.1"/>
    </source>
</evidence>
<keyword evidence="3" id="KW-0812">Transmembrane</keyword>
<dbReference type="PANTHER" id="PTHR30329:SF21">
    <property type="entry name" value="LIPOPROTEIN YIAD-RELATED"/>
    <property type="match status" value="1"/>
</dbReference>
<dbReference type="Gene3D" id="3.30.1330.60">
    <property type="entry name" value="OmpA-like domain"/>
    <property type="match status" value="1"/>
</dbReference>
<keyword evidence="5" id="KW-0966">Cell projection</keyword>
<feature type="domain" description="OmpA-like" evidence="4">
    <location>
        <begin position="418"/>
        <end position="546"/>
    </location>
</feature>
<proteinExistence type="predicted"/>
<dbReference type="InterPro" id="IPR050330">
    <property type="entry name" value="Bact_OuterMem_StrucFunc"/>
</dbReference>
<organism evidence="5 6">
    <name type="scientific">Salipiger pallidus</name>
    <dbReference type="NCBI Taxonomy" id="1775170"/>
    <lineage>
        <taxon>Bacteria</taxon>
        <taxon>Pseudomonadati</taxon>
        <taxon>Pseudomonadota</taxon>
        <taxon>Alphaproteobacteria</taxon>
        <taxon>Rhodobacterales</taxon>
        <taxon>Roseobacteraceae</taxon>
        <taxon>Salipiger</taxon>
    </lineage>
</organism>
<dbReference type="Proteomes" id="UP000617145">
    <property type="component" value="Unassembled WGS sequence"/>
</dbReference>
<keyword evidence="6" id="KW-1185">Reference proteome</keyword>
<accession>A0A8J2ZJB8</accession>
<protein>
    <submittedName>
        <fullName evidence="5">Flagellar motor protein</fullName>
    </submittedName>
</protein>
<keyword evidence="5" id="KW-0969">Cilium</keyword>
<dbReference type="EMBL" id="BMJV01000003">
    <property type="protein sequence ID" value="GGG69879.1"/>
    <property type="molecule type" value="Genomic_DNA"/>
</dbReference>
<evidence type="ECO:0000259" key="4">
    <source>
        <dbReference type="PROSITE" id="PS51123"/>
    </source>
</evidence>
<dbReference type="AlphaFoldDB" id="A0A8J2ZJB8"/>
<dbReference type="RefSeq" id="WP_188789774.1">
    <property type="nucleotide sequence ID" value="NZ_BMJV01000003.1"/>
</dbReference>
<reference evidence="5" key="1">
    <citation type="journal article" date="2014" name="Int. J. Syst. Evol. Microbiol.">
        <title>Complete genome sequence of Corynebacterium casei LMG S-19264T (=DSM 44701T), isolated from a smear-ripened cheese.</title>
        <authorList>
            <consortium name="US DOE Joint Genome Institute (JGI-PGF)"/>
            <person name="Walter F."/>
            <person name="Albersmeier A."/>
            <person name="Kalinowski J."/>
            <person name="Ruckert C."/>
        </authorList>
    </citation>
    <scope>NUCLEOTIDE SEQUENCE</scope>
    <source>
        <strain evidence="5">CGMCC 1.15762</strain>
    </source>
</reference>
<sequence length="546" mass="60324">MSLSRRTGSRFQANIWPGFVDAMTGLLLVLMFVLTIFMVIQSVLRDTITGQESQLDRLAGQVAELATALGVQERQNAALTGRLGELEGTLNDTRDQLEQSRALVSSLTAERDEQAGRIASFEDQVASLLADRDEAEGRIAELTASEEALQDARDQALSERDALDLALAQARAEVDAEAETARLAAARREALQALVEDLRAEAASRDDTVGRLSQQVSELESQLTDEEAQRLAEAEAARALRERLENADAELTAMSMALEDQRQRAEDTLTLLAAARDRAEEAEALRDQLSDAEREAALLQVARDELSDTRERAEDAERETELLNQQMAALRGQLGDLQSLLDDARERDAASQVQLQSLGQDLNQALAQVAAEERRRRQLEEAERKRLEEQNRDLELYRSEFFGRLRDLIGNQDGVRIEGDRFVFSSEVLFPPGGAELSQDGEREIANIAGILRGVMDDIPDGIDWILRVDGHTDDTPIRFGGDFADNWELSQARALSVVRYLSQGLGFPPSRLAANGFGEFQPIDSSGTAAARAANRRIELKLTER</sequence>